<organism evidence="2 3">
    <name type="scientific">Solitalea canadensis (strain ATCC 29591 / DSM 3403 / JCM 21819 / LMG 8368 / NBRC 15130 / NCIMB 12057 / USAM 9D)</name>
    <name type="common">Flexibacter canadensis</name>
    <dbReference type="NCBI Taxonomy" id="929556"/>
    <lineage>
        <taxon>Bacteria</taxon>
        <taxon>Pseudomonadati</taxon>
        <taxon>Bacteroidota</taxon>
        <taxon>Sphingobacteriia</taxon>
        <taxon>Sphingobacteriales</taxon>
        <taxon>Sphingobacteriaceae</taxon>
        <taxon>Solitalea</taxon>
    </lineage>
</organism>
<sequence length="186" mass="21296">MIKPIPVNKEVAWDKSKTIMSKTDPRGVIEYANDAFIEVSGYEEHELMGQPQNIVRHPDMPKVIFKILWDNLKAGRNMHAIIKNLAKNGRYYWVITDFEVKLAGGDIVNYYGKRRAVPQPVITDLIEPLYEKLIQIEKVGGVAASEKYFNGFLEEKGKDYNAYIKGIITESDKSGDKKGFFARFFD</sequence>
<dbReference type="KEGG" id="scn:Solca_2162"/>
<dbReference type="EMBL" id="CP003349">
    <property type="protein sequence ID" value="AFD07215.1"/>
    <property type="molecule type" value="Genomic_DNA"/>
</dbReference>
<evidence type="ECO:0000313" key="3">
    <source>
        <dbReference type="Proteomes" id="UP000007590"/>
    </source>
</evidence>
<dbReference type="InterPro" id="IPR000014">
    <property type="entry name" value="PAS"/>
</dbReference>
<gene>
    <name evidence="2" type="ordered locus">Solca_2162</name>
</gene>
<dbReference type="NCBIfam" id="TIGR00229">
    <property type="entry name" value="sensory_box"/>
    <property type="match status" value="1"/>
</dbReference>
<reference evidence="2" key="1">
    <citation type="submission" date="2012-02" db="EMBL/GenBank/DDBJ databases">
        <title>The complete genome of Solitalea canadensis DSM 3403.</title>
        <authorList>
            <consortium name="US DOE Joint Genome Institute (JGI-PGF)"/>
            <person name="Lucas S."/>
            <person name="Copeland A."/>
            <person name="Lapidus A."/>
            <person name="Glavina del Rio T."/>
            <person name="Dalin E."/>
            <person name="Tice H."/>
            <person name="Bruce D."/>
            <person name="Goodwin L."/>
            <person name="Pitluck S."/>
            <person name="Peters L."/>
            <person name="Ovchinnikova G."/>
            <person name="Lu M."/>
            <person name="Kyrpides N."/>
            <person name="Mavromatis K."/>
            <person name="Ivanova N."/>
            <person name="Brettin T."/>
            <person name="Detter J.C."/>
            <person name="Han C."/>
            <person name="Larimer F."/>
            <person name="Land M."/>
            <person name="Hauser L."/>
            <person name="Markowitz V."/>
            <person name="Cheng J.-F."/>
            <person name="Hugenholtz P."/>
            <person name="Woyke T."/>
            <person name="Wu D."/>
            <person name="Spring S."/>
            <person name="Schroeder M."/>
            <person name="Kopitz M."/>
            <person name="Brambilla E."/>
            <person name="Klenk H.-P."/>
            <person name="Eisen J.A."/>
        </authorList>
    </citation>
    <scope>NUCLEOTIDE SEQUENCE</scope>
    <source>
        <strain evidence="2">DSM 3403</strain>
    </source>
</reference>
<dbReference type="Proteomes" id="UP000007590">
    <property type="component" value="Chromosome"/>
</dbReference>
<evidence type="ECO:0000313" key="2">
    <source>
        <dbReference type="EMBL" id="AFD07215.1"/>
    </source>
</evidence>
<keyword evidence="3" id="KW-1185">Reference proteome</keyword>
<dbReference type="AlphaFoldDB" id="H8KUA3"/>
<dbReference type="InterPro" id="IPR035965">
    <property type="entry name" value="PAS-like_dom_sf"/>
</dbReference>
<accession>H8KUA3</accession>
<feature type="domain" description="PAS" evidence="1">
    <location>
        <begin position="24"/>
        <end position="75"/>
    </location>
</feature>
<dbReference type="Pfam" id="PF08447">
    <property type="entry name" value="PAS_3"/>
    <property type="match status" value="1"/>
</dbReference>
<dbReference type="RefSeq" id="WP_014680442.1">
    <property type="nucleotide sequence ID" value="NC_017770.1"/>
</dbReference>
<dbReference type="PROSITE" id="PS50112">
    <property type="entry name" value="PAS"/>
    <property type="match status" value="1"/>
</dbReference>
<dbReference type="CDD" id="cd00130">
    <property type="entry name" value="PAS"/>
    <property type="match status" value="1"/>
</dbReference>
<name>H8KUA3_SOLCM</name>
<dbReference type="STRING" id="929556.Solca_2162"/>
<dbReference type="eggNOG" id="COG3829">
    <property type="taxonomic scope" value="Bacteria"/>
</dbReference>
<dbReference type="Gene3D" id="3.30.450.20">
    <property type="entry name" value="PAS domain"/>
    <property type="match status" value="1"/>
</dbReference>
<dbReference type="OrthoDB" id="9759607at2"/>
<proteinExistence type="predicted"/>
<protein>
    <submittedName>
        <fullName evidence="2">PAS domain S-box</fullName>
    </submittedName>
</protein>
<dbReference type="HOGENOM" id="CLU_097884_0_1_10"/>
<dbReference type="SUPFAM" id="SSF55785">
    <property type="entry name" value="PYP-like sensor domain (PAS domain)"/>
    <property type="match status" value="1"/>
</dbReference>
<dbReference type="InterPro" id="IPR013655">
    <property type="entry name" value="PAS_fold_3"/>
</dbReference>
<evidence type="ECO:0000259" key="1">
    <source>
        <dbReference type="PROSITE" id="PS50112"/>
    </source>
</evidence>